<evidence type="ECO:0000256" key="1">
    <source>
        <dbReference type="ARBA" id="ARBA00001957"/>
    </source>
</evidence>
<dbReference type="Gene3D" id="3.30.559.10">
    <property type="entry name" value="Chloramphenicol acetyltransferase-like domain"/>
    <property type="match status" value="2"/>
</dbReference>
<dbReference type="InterPro" id="IPR025110">
    <property type="entry name" value="AMP-bd_C"/>
</dbReference>
<dbReference type="InterPro" id="IPR023213">
    <property type="entry name" value="CAT-like_dom_sf"/>
</dbReference>
<dbReference type="NCBIfam" id="NF003417">
    <property type="entry name" value="PRK04813.1"/>
    <property type="match status" value="2"/>
</dbReference>
<evidence type="ECO:0000313" key="6">
    <source>
        <dbReference type="EMBL" id="MFC3715269.1"/>
    </source>
</evidence>
<dbReference type="Gene3D" id="3.40.50.980">
    <property type="match status" value="4"/>
</dbReference>
<dbReference type="InterPro" id="IPR029058">
    <property type="entry name" value="AB_hydrolase_fold"/>
</dbReference>
<dbReference type="Proteomes" id="UP001595705">
    <property type="component" value="Unassembled WGS sequence"/>
</dbReference>
<dbReference type="Gene3D" id="3.40.50.1820">
    <property type="entry name" value="alpha/beta hydrolase"/>
    <property type="match status" value="1"/>
</dbReference>
<reference evidence="7" key="1">
    <citation type="journal article" date="2019" name="Int. J. Syst. Evol. Microbiol.">
        <title>The Global Catalogue of Microorganisms (GCM) 10K type strain sequencing project: providing services to taxonomists for standard genome sequencing and annotation.</title>
        <authorList>
            <consortium name="The Broad Institute Genomics Platform"/>
            <consortium name="The Broad Institute Genome Sequencing Center for Infectious Disease"/>
            <person name="Wu L."/>
            <person name="Ma J."/>
        </authorList>
    </citation>
    <scope>NUCLEOTIDE SEQUENCE [LARGE SCALE GENOMIC DNA]</scope>
    <source>
        <strain evidence="7">KCTC 42441</strain>
    </source>
</reference>
<protein>
    <submittedName>
        <fullName evidence="6">Amino acid adenylation domain-containing protein</fullName>
    </submittedName>
</protein>
<dbReference type="RefSeq" id="WP_386742389.1">
    <property type="nucleotide sequence ID" value="NZ_JBHRYA010000003.1"/>
</dbReference>
<dbReference type="SUPFAM" id="SSF47336">
    <property type="entry name" value="ACP-like"/>
    <property type="match status" value="2"/>
</dbReference>
<dbReference type="SUPFAM" id="SSF56801">
    <property type="entry name" value="Acetyl-CoA synthetase-like"/>
    <property type="match status" value="2"/>
</dbReference>
<dbReference type="InterPro" id="IPR001242">
    <property type="entry name" value="Condensation_dom"/>
</dbReference>
<dbReference type="InterPro" id="IPR036736">
    <property type="entry name" value="ACP-like_sf"/>
</dbReference>
<evidence type="ECO:0000256" key="4">
    <source>
        <dbReference type="SAM" id="MobiDB-lite"/>
    </source>
</evidence>
<organism evidence="6 7">
    <name type="scientific">Luteimonas soli</name>
    <dbReference type="NCBI Taxonomy" id="1648966"/>
    <lineage>
        <taxon>Bacteria</taxon>
        <taxon>Pseudomonadati</taxon>
        <taxon>Pseudomonadota</taxon>
        <taxon>Gammaproteobacteria</taxon>
        <taxon>Lysobacterales</taxon>
        <taxon>Lysobacteraceae</taxon>
        <taxon>Luteimonas</taxon>
    </lineage>
</organism>
<dbReference type="CDD" id="cd19531">
    <property type="entry name" value="LCL_NRPS-like"/>
    <property type="match status" value="2"/>
</dbReference>
<dbReference type="InterPro" id="IPR010071">
    <property type="entry name" value="AA_adenyl_dom"/>
</dbReference>
<keyword evidence="3" id="KW-0597">Phosphoprotein</keyword>
<dbReference type="Gene3D" id="3.30.300.30">
    <property type="match status" value="2"/>
</dbReference>
<sequence length="2424" mass="262973">MTRAVLESEVPMELVDYDPFAGGELARVVASTEPQREIWLADQLGSDASLSFNLSVSLRLNGSLDRDALARALQSLVDRHESLRASFDPQGERLCIRKPLPFALVVADLSTLEGDTQREAIDARVRHSVDTPFDVTSDLLFRAELLRLSPVEHQLVLSAHHAACDGWSWWVVVRELGALYAQHAGSPAQPLPPADAYSAYAMAEAQADPRRQQEDEAFWLARFADEVPVLDLPTDRPRPTRRSFASARVDHVLDADLTASLRRLGARRGASLFATLLAGFSTLLGRLAGQDSVVVGIPAAGQAAGGHATLVGHCVNTLPLRFHLDPESGFGASIDAAQDVLLDALEHQRYTFGTLLKKLPITRDPGRMPLVSVMFNIDQALENEAQAFPGLELEFFDNPRSHDTFELFINAAQVQGALRLECQYNRELFDEATVRRWLAAYQSLLRAAVEDVEQLVAKLPLVRDEAFSELLALQPAPVPFDRDCRMHEYFERQCDLTPESVAVRAGGVVLTYAQLEARANRIARLLRAGGARRGTLVGLAVDRDADMLAALLGILKTGAGYVPLDPGFPAERLAYMADDAGLAALVTQRRHRGRVDLAGRPVLVLDELEQALAAQPAMRIGRDVDGALPESVAYVIYTSGSTGRPKGVQVPHGAVSNFLVGMQAEPGITAADRLLAVTTLSFDIAVLELLLPLSVGAQVVVADRDTASDADALSACLRETGATMMQATPATWHLLLEAGWQGGAGFSALCGGEPMAPDLAQQLLARCGALWNLYGPTETTVWSTCTRILPGRDGAPDIHIGRPIANTQVWILDERGELCPRGVPGEICIGGEGVTLGYLDRPELTAERFIADRYDPAARQGARVYRTGDRGRWRADGQLEHHGRLDFQVKVRGHRIELGEIEANLAAHPAVARVVAMAREDRPGDVRLVAYVVLNPGHALDEAAMSVHLRDRLPDYMVPQHLVPLPAIPLLPNGKVDRKALPAPQSAAPAVQGRRAPRGETEQRIAALMAEVLGVQEVSAEDDFFANGGHSLLAARLVSRLSATFATAVPLRVLFEEPTVASLARRLDGSKVATPAPAVAVPALPDPRTGQLSTMQQRLWMLDHMHPGYTGYNIQSAHRLRGTLDPPTLEAAFAEVVRRQPMLRMFIDAEGDGAVQRVLDDVAPALPVEDLSGLPADEREAVAMRRMDELTAEPIPLDQAPLYRVRLFRLSAEEHVLFLMVHHVAWDGMSIDLFCSEMATLYDARCSGRQASLPEPERSYVEFADWNVRQAGEAALDAQVAHWKAHLDGHAEPLQLPEDFPRPAQATGRGGAQLLRVDAASTSALRALGVDADATLFMTLLAAWYVLLHRVTGQRDLVVGLPVRNVPEGLDGVMGYFVNVLPLRMQLDPSVPFSTLVSQVRAAVLDCFSHPDVPLDRLVRELGLPRDASRSPVYQAMFSYQDIRERRGQWGDLRYEHVMLPHHTANQDIALWCFEDHDGLEADLNYSADIMSAESGAQMRNCFLALLEALRREPSIAIGDANLLGGEDRALLAEWNSTDAAWPPQRTLTSLLQAQATASPDRVALRFENSILTYARLHARADSIANALRARGVRAGDLVGVCLDRHLDMVAGLLAVLKAGAGYVPLDPAYPGERLRFMADDAGLALVLSEGDLAQPLEWPRERQLLLDADADEIERAEAIALDASEAAVIESSVAYVIYTSGSTGKPKGVQVPHGAAVNFLESMRHAPGLGSEDKLLAVTTTSFDISVLELFLPLAIGAQVVLASRETAMDGEAIAAVIERDRVDVMQATPSTWHMLLDAGWRPRHPFKALCGGEALSPELATRLLDRGVELWNMYGPTETTVWSTCARVERSAPGAVPDIHVGRPIANTTVWVLDERGQPCPPGVPGEICIGGAGVALGYLGRPELTAEKFFPDRISPCDYGTGLPPRLYRTGDRGRWRRDGVIEHQGRIDFQVKVRGHRIELGEIESRLEADGSVARAVATTREDHPGDVRLVGYVVAAPGMAVDEKVLFEALRSALPPYMVPQHLVVLDAFPLLPNGKVDRKRLPAPMVRRQEASVLEGQSAAVRYLADVWSAALGVDAAPGDNFFDIGGHSMLAVKMANRVQRETGVRLNLLMLASSTLAQIAEALPQDVGAAPVTEGNAPLRMDGVPKQGEGAVPTGGTSEAGAPVLEPFHFGPPDRRLFGLYHAPRGQVRACVLMCPPLLHEQMRSYRFFAGIADQLAASGLACLRFDYFGTWDSGGASEDFHPAQARSDMALAAAALRERAGDVPLVLMGIRASAMLARAEAERLGASALWLWQPVLDAAAYLRELDAFDAVERRSSTRYPFARKGPSADPGELMGFKLASTFREELLALDMHAPVPETPVLVMGAATDNIAGDVRRIDLPDALAAWTGQLELDGLIPLRSAAGAIEALVAESRRWG</sequence>
<dbReference type="InterPro" id="IPR045851">
    <property type="entry name" value="AMP-bd_C_sf"/>
</dbReference>
<dbReference type="SUPFAM" id="SSF53474">
    <property type="entry name" value="alpha/beta-Hydrolases"/>
    <property type="match status" value="1"/>
</dbReference>
<dbReference type="Gene3D" id="2.30.38.10">
    <property type="entry name" value="Luciferase, Domain 3"/>
    <property type="match status" value="2"/>
</dbReference>
<evidence type="ECO:0000256" key="2">
    <source>
        <dbReference type="ARBA" id="ARBA00022450"/>
    </source>
</evidence>
<feature type="domain" description="Carrier" evidence="5">
    <location>
        <begin position="2061"/>
        <end position="2137"/>
    </location>
</feature>
<dbReference type="Gene3D" id="1.10.1200.10">
    <property type="entry name" value="ACP-like"/>
    <property type="match status" value="2"/>
</dbReference>
<dbReference type="PROSITE" id="PS50075">
    <property type="entry name" value="CARRIER"/>
    <property type="match status" value="2"/>
</dbReference>
<dbReference type="EMBL" id="JBHRYA010000003">
    <property type="protein sequence ID" value="MFC3715269.1"/>
    <property type="molecule type" value="Genomic_DNA"/>
</dbReference>
<evidence type="ECO:0000313" key="7">
    <source>
        <dbReference type="Proteomes" id="UP001595705"/>
    </source>
</evidence>
<dbReference type="InterPro" id="IPR020806">
    <property type="entry name" value="PKS_PP-bd"/>
</dbReference>
<dbReference type="PROSITE" id="PS00455">
    <property type="entry name" value="AMP_BINDING"/>
    <property type="match status" value="2"/>
</dbReference>
<dbReference type="CDD" id="cd12116">
    <property type="entry name" value="A_NRPS_Ta1_like"/>
    <property type="match status" value="2"/>
</dbReference>
<name>A0ABV7XIZ1_9GAMM</name>
<dbReference type="InterPro" id="IPR006162">
    <property type="entry name" value="Ppantetheine_attach_site"/>
</dbReference>
<dbReference type="PROSITE" id="PS00012">
    <property type="entry name" value="PHOSPHOPANTETHEINE"/>
    <property type="match status" value="1"/>
</dbReference>
<gene>
    <name evidence="6" type="ORF">ACFONC_03790</name>
</gene>
<comment type="caution">
    <text evidence="6">The sequence shown here is derived from an EMBL/GenBank/DDBJ whole genome shotgun (WGS) entry which is preliminary data.</text>
</comment>
<keyword evidence="2" id="KW-0596">Phosphopantetheine</keyword>
<dbReference type="SMART" id="SM00823">
    <property type="entry name" value="PKS_PP"/>
    <property type="match status" value="2"/>
</dbReference>
<keyword evidence="7" id="KW-1185">Reference proteome</keyword>
<proteinExistence type="predicted"/>
<feature type="region of interest" description="Disordered" evidence="4">
    <location>
        <begin position="2143"/>
        <end position="2162"/>
    </location>
</feature>
<dbReference type="Pfam" id="PF13193">
    <property type="entry name" value="AMP-binding_C"/>
    <property type="match status" value="2"/>
</dbReference>
<feature type="domain" description="Carrier" evidence="5">
    <location>
        <begin position="996"/>
        <end position="1071"/>
    </location>
</feature>
<evidence type="ECO:0000256" key="3">
    <source>
        <dbReference type="ARBA" id="ARBA00022553"/>
    </source>
</evidence>
<dbReference type="InterPro" id="IPR020845">
    <property type="entry name" value="AMP-binding_CS"/>
</dbReference>
<dbReference type="PANTHER" id="PTHR45527">
    <property type="entry name" value="NONRIBOSOMAL PEPTIDE SYNTHETASE"/>
    <property type="match status" value="1"/>
</dbReference>
<comment type="cofactor">
    <cofactor evidence="1">
        <name>pantetheine 4'-phosphate</name>
        <dbReference type="ChEBI" id="CHEBI:47942"/>
    </cofactor>
</comment>
<dbReference type="Pfam" id="PF00668">
    <property type="entry name" value="Condensation"/>
    <property type="match status" value="2"/>
</dbReference>
<dbReference type="InterPro" id="IPR000873">
    <property type="entry name" value="AMP-dep_synth/lig_dom"/>
</dbReference>
<dbReference type="Pfam" id="PF00501">
    <property type="entry name" value="AMP-binding"/>
    <property type="match status" value="2"/>
</dbReference>
<dbReference type="PANTHER" id="PTHR45527:SF1">
    <property type="entry name" value="FATTY ACID SYNTHASE"/>
    <property type="match status" value="1"/>
</dbReference>
<dbReference type="InterPro" id="IPR009081">
    <property type="entry name" value="PP-bd_ACP"/>
</dbReference>
<dbReference type="SUPFAM" id="SSF52777">
    <property type="entry name" value="CoA-dependent acyltransferases"/>
    <property type="match status" value="4"/>
</dbReference>
<dbReference type="Gene3D" id="3.30.559.30">
    <property type="entry name" value="Nonribosomal peptide synthetase, condensation domain"/>
    <property type="match status" value="2"/>
</dbReference>
<dbReference type="NCBIfam" id="TIGR01733">
    <property type="entry name" value="AA-adenyl-dom"/>
    <property type="match status" value="2"/>
</dbReference>
<dbReference type="Pfam" id="PF00550">
    <property type="entry name" value="PP-binding"/>
    <property type="match status" value="2"/>
</dbReference>
<evidence type="ECO:0000259" key="5">
    <source>
        <dbReference type="PROSITE" id="PS50075"/>
    </source>
</evidence>
<accession>A0ABV7XIZ1</accession>